<dbReference type="Proteomes" id="UP000027821">
    <property type="component" value="Unassembled WGS sequence"/>
</dbReference>
<accession>A0A074KVB0</accession>
<evidence type="ECO:0000313" key="1">
    <source>
        <dbReference type="EMBL" id="KEO73921.1"/>
    </source>
</evidence>
<dbReference type="AlphaFoldDB" id="A0A074KVB0"/>
<dbReference type="EMBL" id="JMIH01000018">
    <property type="protein sequence ID" value="KEO73921.1"/>
    <property type="molecule type" value="Genomic_DNA"/>
</dbReference>
<sequence length="61" mass="7050">MQEVCTKQFLADVNPCLGFSQVRVENKNLQAELIIMYVDDQAVRGNSMNDFILKYNKIQPK</sequence>
<reference evidence="1 2" key="1">
    <citation type="submission" date="2014-04" db="EMBL/GenBank/DDBJ databases">
        <title>Characterization and application of a salt tolerant electro-active bacterium.</title>
        <authorList>
            <person name="Yang L."/>
            <person name="Wei S."/>
            <person name="Tay Q.X.M."/>
        </authorList>
    </citation>
    <scope>NUCLEOTIDE SEQUENCE [LARGE SCALE GENOMIC DNA]</scope>
    <source>
        <strain evidence="1 2">LY1</strain>
    </source>
</reference>
<organism evidence="1 2">
    <name type="scientific">Anditalea andensis</name>
    <dbReference type="NCBI Taxonomy" id="1048983"/>
    <lineage>
        <taxon>Bacteria</taxon>
        <taxon>Pseudomonadati</taxon>
        <taxon>Bacteroidota</taxon>
        <taxon>Cytophagia</taxon>
        <taxon>Cytophagales</taxon>
        <taxon>Cytophagaceae</taxon>
        <taxon>Anditalea</taxon>
    </lineage>
</organism>
<proteinExistence type="predicted"/>
<comment type="caution">
    <text evidence="1">The sequence shown here is derived from an EMBL/GenBank/DDBJ whole genome shotgun (WGS) entry which is preliminary data.</text>
</comment>
<dbReference type="STRING" id="1048983.EL17_10525"/>
<protein>
    <submittedName>
        <fullName evidence="1">Uncharacterized protein</fullName>
    </submittedName>
</protein>
<keyword evidence="2" id="KW-1185">Reference proteome</keyword>
<gene>
    <name evidence="1" type="ORF">EL17_10525</name>
</gene>
<name>A0A074KVB0_9BACT</name>
<evidence type="ECO:0000313" key="2">
    <source>
        <dbReference type="Proteomes" id="UP000027821"/>
    </source>
</evidence>